<feature type="compositionally biased region" description="Gly residues" evidence="11">
    <location>
        <begin position="14"/>
        <end position="31"/>
    </location>
</feature>
<comment type="similarity">
    <text evidence="2 10">Belongs to the class I-like SAM-binding methyltransferase superfamily. RsmB/NOP family.</text>
</comment>
<dbReference type="InParanoid" id="B7G664"/>
<keyword evidence="6 10" id="KW-0949">S-adenosyl-L-methionine</keyword>
<dbReference type="GeneID" id="7203495"/>
<evidence type="ECO:0000256" key="8">
    <source>
        <dbReference type="ARBA" id="ARBA00022884"/>
    </source>
</evidence>
<keyword evidence="4 10" id="KW-0489">Methyltransferase</keyword>
<keyword evidence="7" id="KW-0819">tRNA processing</keyword>
<evidence type="ECO:0000256" key="11">
    <source>
        <dbReference type="SAM" id="MobiDB-lite"/>
    </source>
</evidence>
<feature type="compositionally biased region" description="Polar residues" evidence="11">
    <location>
        <begin position="396"/>
        <end position="424"/>
    </location>
</feature>
<dbReference type="GO" id="GO:0000049">
    <property type="term" value="F:tRNA binding"/>
    <property type="evidence" value="ECO:0007669"/>
    <property type="project" value="UniProtKB-KW"/>
</dbReference>
<comment type="subcellular location">
    <subcellularLocation>
        <location evidence="1">Nucleus</location>
    </subcellularLocation>
</comment>
<feature type="binding site" evidence="10">
    <location>
        <position position="255"/>
    </location>
    <ligand>
        <name>S-adenosyl-L-methionine</name>
        <dbReference type="ChEBI" id="CHEBI:59789"/>
    </ligand>
</feature>
<evidence type="ECO:0000313" key="13">
    <source>
        <dbReference type="EMBL" id="EEC45957.1"/>
    </source>
</evidence>
<feature type="active site" description="Nucleophile" evidence="10">
    <location>
        <position position="325"/>
    </location>
</feature>
<dbReference type="InterPro" id="IPR001678">
    <property type="entry name" value="MeTrfase_RsmB-F_NOP2_dom"/>
</dbReference>
<gene>
    <name evidence="13" type="ORF">PHATRDRAFT_48154</name>
</gene>
<dbReference type="STRING" id="556484.B7G664"/>
<feature type="binding site" evidence="10">
    <location>
        <begin position="201"/>
        <end position="207"/>
    </location>
    <ligand>
        <name>S-adenosyl-L-methionine</name>
        <dbReference type="ChEBI" id="CHEBI:59789"/>
    </ligand>
</feature>
<dbReference type="OMA" id="YRTVNFA"/>
<dbReference type="InterPro" id="IPR029063">
    <property type="entry name" value="SAM-dependent_MTases_sf"/>
</dbReference>
<keyword evidence="5 10" id="KW-0808">Transferase</keyword>
<dbReference type="SUPFAM" id="SSF53335">
    <property type="entry name" value="S-adenosyl-L-methionine-dependent methyltransferases"/>
    <property type="match status" value="1"/>
</dbReference>
<evidence type="ECO:0000256" key="6">
    <source>
        <dbReference type="ARBA" id="ARBA00022691"/>
    </source>
</evidence>
<dbReference type="GO" id="GO:0016428">
    <property type="term" value="F:tRNA (cytidine-5-)-methyltransferase activity"/>
    <property type="evidence" value="ECO:0007669"/>
    <property type="project" value="InterPro"/>
</dbReference>
<dbReference type="PANTHER" id="PTHR22808">
    <property type="entry name" value="NCL1 YEAST -RELATED NOL1/NOP2/FMU SUN DOMAIN-CONTAINING"/>
    <property type="match status" value="1"/>
</dbReference>
<feature type="region of interest" description="Disordered" evidence="11">
    <location>
        <begin position="1"/>
        <end position="37"/>
    </location>
</feature>
<evidence type="ECO:0000256" key="3">
    <source>
        <dbReference type="ARBA" id="ARBA00022555"/>
    </source>
</evidence>
<dbReference type="InterPro" id="IPR023267">
    <property type="entry name" value="RCMT"/>
</dbReference>
<dbReference type="Pfam" id="PF01189">
    <property type="entry name" value="Methyltr_RsmB-F"/>
    <property type="match status" value="1"/>
</dbReference>
<dbReference type="OrthoDB" id="6093671at2759"/>
<keyword evidence="14" id="KW-1185">Reference proteome</keyword>
<feature type="compositionally biased region" description="Basic and acidic residues" evidence="11">
    <location>
        <begin position="628"/>
        <end position="647"/>
    </location>
</feature>
<feature type="binding site" evidence="10">
    <location>
        <position position="271"/>
    </location>
    <ligand>
        <name>S-adenosyl-L-methionine</name>
        <dbReference type="ChEBI" id="CHEBI:59789"/>
    </ligand>
</feature>
<dbReference type="PROSITE" id="PS01153">
    <property type="entry name" value="NOL1_NOP2_SUN"/>
    <property type="match status" value="1"/>
</dbReference>
<dbReference type="InterPro" id="IPR018314">
    <property type="entry name" value="RsmB/NOL1/NOP2-like_CS"/>
</dbReference>
<evidence type="ECO:0000256" key="10">
    <source>
        <dbReference type="PROSITE-ProRule" id="PRU01023"/>
    </source>
</evidence>
<keyword evidence="3" id="KW-0820">tRNA-binding</keyword>
<dbReference type="RefSeq" id="XP_002182670.1">
    <property type="nucleotide sequence ID" value="XM_002182634.1"/>
</dbReference>
<accession>B7G664</accession>
<evidence type="ECO:0000256" key="9">
    <source>
        <dbReference type="ARBA" id="ARBA00023242"/>
    </source>
</evidence>
<dbReference type="PANTHER" id="PTHR22808:SF1">
    <property type="entry name" value="RNA CYTOSINE-C(5)-METHYLTRANSFERASE NSUN2-RELATED"/>
    <property type="match status" value="1"/>
</dbReference>
<dbReference type="Pfam" id="PF25376">
    <property type="entry name" value="Pre-PUA_NSUN2"/>
    <property type="match status" value="1"/>
</dbReference>
<dbReference type="PROSITE" id="PS51686">
    <property type="entry name" value="SAM_MT_RSMB_NOP"/>
    <property type="match status" value="1"/>
</dbReference>
<protein>
    <recommendedName>
        <fullName evidence="12">SAM-dependent MTase RsmB/NOP-type domain-containing protein</fullName>
    </recommendedName>
</protein>
<evidence type="ECO:0000256" key="5">
    <source>
        <dbReference type="ARBA" id="ARBA00022679"/>
    </source>
</evidence>
<feature type="compositionally biased region" description="Polar residues" evidence="11">
    <location>
        <begin position="599"/>
        <end position="608"/>
    </location>
</feature>
<evidence type="ECO:0000313" key="14">
    <source>
        <dbReference type="Proteomes" id="UP000000759"/>
    </source>
</evidence>
<dbReference type="PRINTS" id="PR02011">
    <property type="entry name" value="RCMTNCL1"/>
</dbReference>
<dbReference type="GO" id="GO:0030488">
    <property type="term" value="P:tRNA methylation"/>
    <property type="evidence" value="ECO:0007669"/>
    <property type="project" value="UniProtKB-ARBA"/>
</dbReference>
<keyword evidence="8 10" id="KW-0694">RNA-binding</keyword>
<dbReference type="InterPro" id="IPR049560">
    <property type="entry name" value="MeTrfase_RsmB-F_NOP2_cat"/>
</dbReference>
<dbReference type="PRINTS" id="PR02008">
    <property type="entry name" value="RCMTFAMILY"/>
</dbReference>
<feature type="compositionally biased region" description="Basic residues" evidence="11">
    <location>
        <begin position="1"/>
        <end position="13"/>
    </location>
</feature>
<dbReference type="eggNOG" id="KOG2198">
    <property type="taxonomic scope" value="Eukaryota"/>
</dbReference>
<feature type="region of interest" description="Disordered" evidence="11">
    <location>
        <begin position="372"/>
        <end position="471"/>
    </location>
</feature>
<evidence type="ECO:0000256" key="2">
    <source>
        <dbReference type="ARBA" id="ARBA00007494"/>
    </source>
</evidence>
<dbReference type="Gene3D" id="3.40.50.150">
    <property type="entry name" value="Vaccinia Virus protein VP39"/>
    <property type="match status" value="2"/>
</dbReference>
<keyword evidence="9" id="KW-0539">Nucleus</keyword>
<proteinExistence type="inferred from homology"/>
<evidence type="ECO:0000256" key="1">
    <source>
        <dbReference type="ARBA" id="ARBA00004123"/>
    </source>
</evidence>
<dbReference type="InterPro" id="IPR023270">
    <property type="entry name" value="RCMT_NCL1"/>
</dbReference>
<reference evidence="14" key="2">
    <citation type="submission" date="2008-08" db="EMBL/GenBank/DDBJ databases">
        <authorList>
            <consortium name="Diatom Consortium"/>
            <person name="Grigoriev I."/>
            <person name="Grimwood J."/>
            <person name="Kuo A."/>
            <person name="Otillar R.P."/>
            <person name="Salamov A."/>
            <person name="Detter J.C."/>
            <person name="Lindquist E."/>
            <person name="Shapiro H."/>
            <person name="Lucas S."/>
            <person name="Glavina del Rio T."/>
            <person name="Pitluck S."/>
            <person name="Rokhsar D."/>
            <person name="Bowler C."/>
        </authorList>
    </citation>
    <scope>GENOME REANNOTATION</scope>
    <source>
        <strain evidence="14">CCAP 1055/1</strain>
    </source>
</reference>
<feature type="domain" description="SAM-dependent MTase RsmB/NOP-type" evidence="12">
    <location>
        <begin position="91"/>
        <end position="377"/>
    </location>
</feature>
<feature type="region of interest" description="Disordered" evidence="11">
    <location>
        <begin position="562"/>
        <end position="649"/>
    </location>
</feature>
<feature type="compositionally biased region" description="Acidic residues" evidence="11">
    <location>
        <begin position="618"/>
        <end position="627"/>
    </location>
</feature>
<dbReference type="KEGG" id="pti:PHATRDRAFT_48154"/>
<dbReference type="AlphaFoldDB" id="B7G664"/>
<dbReference type="EMBL" id="CM000618">
    <property type="protein sequence ID" value="EEC45957.1"/>
    <property type="molecule type" value="Genomic_DNA"/>
</dbReference>
<sequence length="840" mass="93486">MGRQSKRWKKKGGRAAGGRGGGGPGRGGGGPGRRDGETYVQTVVDAGNFKLEAYYAAQGVHDHRWNEQGELVPCNTVAEFTRERLAWRNAIASILPSSFRIAKDVSPELRQKMEADLDTLLAQTPTLEDGVSAIRKLQFLPHAFQLGFDRTKIRKHPELQALHEWLKAETDCGHITRQETVSMIPPVVLNTQPNDSVLDMCAAPGSKTSQILEQLDGPRGCLVANDANPQRAYMLTHQLRRIMHVNPVVMITACDAQFFPAVTQFDKILADAPCSGDGTSRKNIGVWKTWTQVGALGLHTLQVEIAWKGASQLLRVGGDLCYSTCSMNPMENEAVVAELLRRGQGQLELVPITLQGFRTRPGWSAWKVLSENKSRRDMKSQRNKRNAQKKWEREQQQTTESKLSQNLISTPVDSSVDGSDQTLLANGVGNVEKSNNSTIEEPIEPDMNSTASPKRENMDDNDNEEERDEVKADRDMVDQRFEPTGMNQVELLEMAKQAGLEEYHSMTDVPESLQRRVKESCFPPTIDEANTYHLDRCLRCYAHDNDTGGFFVALLRKKGTISAKDRRVQRASDSTVVVEAEPPVKKARVEDDDEDDTSPTENSNTKQEVLNDGNKEDGDNDDEDVGDPDERAKGNKISDKDQGKDDFVPVEGGVLDPIVEYYGLTGPEFCRDQFMTRAGGDAKVIYYIGAQVRALIDLGIQDRVTMINSGLKAFVRNNKECDCKYRVAQEGVHFIAPHMSARKFIASKDDFVNCLQTDPTSLAIFSDEFSSAIRPIAVGSFVVVLEGYDDQYHRKMCLSMWRCRGDNINALVAKVEIDGIQSKLQSMEAKKETECTNEAS</sequence>
<name>B7G664_PHATC</name>
<evidence type="ECO:0000259" key="12">
    <source>
        <dbReference type="PROSITE" id="PS51686"/>
    </source>
</evidence>
<reference evidence="13 14" key="1">
    <citation type="journal article" date="2008" name="Nature">
        <title>The Phaeodactylum genome reveals the evolutionary history of diatom genomes.</title>
        <authorList>
            <person name="Bowler C."/>
            <person name="Allen A.E."/>
            <person name="Badger J.H."/>
            <person name="Grimwood J."/>
            <person name="Jabbari K."/>
            <person name="Kuo A."/>
            <person name="Maheswari U."/>
            <person name="Martens C."/>
            <person name="Maumus F."/>
            <person name="Otillar R.P."/>
            <person name="Rayko E."/>
            <person name="Salamov A."/>
            <person name="Vandepoele K."/>
            <person name="Beszteri B."/>
            <person name="Gruber A."/>
            <person name="Heijde M."/>
            <person name="Katinka M."/>
            <person name="Mock T."/>
            <person name="Valentin K."/>
            <person name="Verret F."/>
            <person name="Berges J.A."/>
            <person name="Brownlee C."/>
            <person name="Cadoret J.P."/>
            <person name="Chiovitti A."/>
            <person name="Choi C.J."/>
            <person name="Coesel S."/>
            <person name="De Martino A."/>
            <person name="Detter J.C."/>
            <person name="Durkin C."/>
            <person name="Falciatore A."/>
            <person name="Fournet J."/>
            <person name="Haruta M."/>
            <person name="Huysman M.J."/>
            <person name="Jenkins B.D."/>
            <person name="Jiroutova K."/>
            <person name="Jorgensen R.E."/>
            <person name="Joubert Y."/>
            <person name="Kaplan A."/>
            <person name="Kroger N."/>
            <person name="Kroth P.G."/>
            <person name="La Roche J."/>
            <person name="Lindquist E."/>
            <person name="Lommer M."/>
            <person name="Martin-Jezequel V."/>
            <person name="Lopez P.J."/>
            <person name="Lucas S."/>
            <person name="Mangogna M."/>
            <person name="McGinnis K."/>
            <person name="Medlin L.K."/>
            <person name="Montsant A."/>
            <person name="Oudot-Le Secq M.P."/>
            <person name="Napoli C."/>
            <person name="Obornik M."/>
            <person name="Parker M.S."/>
            <person name="Petit J.L."/>
            <person name="Porcel B.M."/>
            <person name="Poulsen N."/>
            <person name="Robison M."/>
            <person name="Rychlewski L."/>
            <person name="Rynearson T.A."/>
            <person name="Schmutz J."/>
            <person name="Shapiro H."/>
            <person name="Siaut M."/>
            <person name="Stanley M."/>
            <person name="Sussman M.R."/>
            <person name="Taylor A.R."/>
            <person name="Vardi A."/>
            <person name="von Dassow P."/>
            <person name="Vyverman W."/>
            <person name="Willis A."/>
            <person name="Wyrwicz L.S."/>
            <person name="Rokhsar D.S."/>
            <person name="Weissenbach J."/>
            <person name="Armbrust E.V."/>
            <person name="Green B.R."/>
            <person name="Van de Peer Y."/>
            <person name="Grigoriev I.V."/>
        </authorList>
    </citation>
    <scope>NUCLEOTIDE SEQUENCE [LARGE SCALE GENOMIC DNA]</scope>
    <source>
        <strain evidence="13 14">CCAP 1055/1</strain>
    </source>
</reference>
<organism evidence="13 14">
    <name type="scientific">Phaeodactylum tricornutum (strain CCAP 1055/1)</name>
    <dbReference type="NCBI Taxonomy" id="556484"/>
    <lineage>
        <taxon>Eukaryota</taxon>
        <taxon>Sar</taxon>
        <taxon>Stramenopiles</taxon>
        <taxon>Ochrophyta</taxon>
        <taxon>Bacillariophyta</taxon>
        <taxon>Bacillariophyceae</taxon>
        <taxon>Bacillariophycidae</taxon>
        <taxon>Naviculales</taxon>
        <taxon>Phaeodactylaceae</taxon>
        <taxon>Phaeodactylum</taxon>
    </lineage>
</organism>
<dbReference type="Proteomes" id="UP000000759">
    <property type="component" value="Chromosome 16"/>
</dbReference>
<evidence type="ECO:0000256" key="4">
    <source>
        <dbReference type="ARBA" id="ARBA00022603"/>
    </source>
</evidence>
<dbReference type="GO" id="GO:0005634">
    <property type="term" value="C:nucleus"/>
    <property type="evidence" value="ECO:0007669"/>
    <property type="project" value="UniProtKB-SubCell"/>
</dbReference>
<dbReference type="InterPro" id="IPR057285">
    <property type="entry name" value="Pre-PUA_NSUN2"/>
</dbReference>
<dbReference type="HOGENOM" id="CLU_005316_4_3_1"/>
<evidence type="ECO:0000256" key="7">
    <source>
        <dbReference type="ARBA" id="ARBA00022694"/>
    </source>
</evidence>
<feature type="binding site" evidence="10">
    <location>
        <position position="226"/>
    </location>
    <ligand>
        <name>S-adenosyl-L-methionine</name>
        <dbReference type="ChEBI" id="CHEBI:59789"/>
    </ligand>
</feature>